<name>A0A178MT30_9PROT</name>
<dbReference type="EMBL" id="LWQT01000041">
    <property type="protein sequence ID" value="OAN52981.1"/>
    <property type="molecule type" value="Genomic_DNA"/>
</dbReference>
<reference evidence="1 2" key="1">
    <citation type="submission" date="2016-04" db="EMBL/GenBank/DDBJ databases">
        <title>Draft genome sequence of freshwater magnetotactic bacteria Magnetospirillum marisnigri SP-1 and Magnetospirillum moscoviense BB-1.</title>
        <authorList>
            <person name="Koziaeva V."/>
            <person name="Dziuba M.V."/>
            <person name="Ivanov T.M."/>
            <person name="Kuznetsov B."/>
            <person name="Grouzdev D.S."/>
        </authorList>
    </citation>
    <scope>NUCLEOTIDE SEQUENCE [LARGE SCALE GENOMIC DNA]</scope>
    <source>
        <strain evidence="1 2">SP-1</strain>
    </source>
</reference>
<accession>A0A178MT30</accession>
<organism evidence="1 2">
    <name type="scientific">Paramagnetospirillum marisnigri</name>
    <dbReference type="NCBI Taxonomy" id="1285242"/>
    <lineage>
        <taxon>Bacteria</taxon>
        <taxon>Pseudomonadati</taxon>
        <taxon>Pseudomonadota</taxon>
        <taxon>Alphaproteobacteria</taxon>
        <taxon>Rhodospirillales</taxon>
        <taxon>Magnetospirillaceae</taxon>
        <taxon>Paramagnetospirillum</taxon>
    </lineage>
</organism>
<comment type="caution">
    <text evidence="1">The sequence shown here is derived from an EMBL/GenBank/DDBJ whole genome shotgun (WGS) entry which is preliminary data.</text>
</comment>
<proteinExistence type="predicted"/>
<evidence type="ECO:0000313" key="1">
    <source>
        <dbReference type="EMBL" id="OAN52981.1"/>
    </source>
</evidence>
<evidence type="ECO:0000313" key="2">
    <source>
        <dbReference type="Proteomes" id="UP000078428"/>
    </source>
</evidence>
<evidence type="ECO:0008006" key="3">
    <source>
        <dbReference type="Google" id="ProtNLM"/>
    </source>
</evidence>
<keyword evidence="2" id="KW-1185">Reference proteome</keyword>
<dbReference type="STRING" id="1285242.A6A04_14790"/>
<dbReference type="AlphaFoldDB" id="A0A178MT30"/>
<gene>
    <name evidence="1" type="ORF">A6A04_14790</name>
</gene>
<dbReference type="Proteomes" id="UP000078428">
    <property type="component" value="Unassembled WGS sequence"/>
</dbReference>
<protein>
    <recommendedName>
        <fullName evidence="3">Helix-turn-helix domain-containing protein</fullName>
    </recommendedName>
</protein>
<sequence length="72" mass="7970">MEVAMSPRLLSLSIFRSEFGPSRSQTYIMLARGEIEAVKVGSRTYITRESAERWAAGLAKFSSRSTLATKAL</sequence>